<proteinExistence type="inferred from homology"/>
<dbReference type="PANTHER" id="PTHR11552">
    <property type="entry name" value="GLUCOSE-METHANOL-CHOLINE GMC OXIDOREDUCTASE"/>
    <property type="match status" value="1"/>
</dbReference>
<evidence type="ECO:0000256" key="1">
    <source>
        <dbReference type="ARBA" id="ARBA00010790"/>
    </source>
</evidence>
<dbReference type="SUPFAM" id="SSF51905">
    <property type="entry name" value="FAD/NAD(P)-binding domain"/>
    <property type="match status" value="1"/>
</dbReference>
<feature type="active site" description="Proton donor" evidence="2">
    <location>
        <position position="495"/>
    </location>
</feature>
<gene>
    <name evidence="5" type="ORF">PVAR5_7105</name>
</gene>
<sequence>MYDFIIVGAGTAGCTIAKNLAQSSKRPEILLIESGGYNQDTSLRVPGKKFLTSLTPGMDKGYTAVPQSSLDGRQLGLLRGQGLGGSSATNYCTYTRGARDNYDEWAKQTGDDFWGWENCKKRFGQIEHLHEPPEKYSEFFQMDPRTGWGQTGPLDISHPTEWEQEIGRVVKAATAYGYKKNLDYNSGDVIGVGVGPATSWNGLRTTASTAFLEEKPSNIHILTGKLVTQIIFDGKMAKGVRSYNEEYIATREVILCAGALDTPKLVLLSGVGQEKELARLNIPTLHNLPSVGKNLQDHPMLPYSVEVSQSFTERNLFFSNPDAMRAAEEQWHRERTGILTSVYCTPVLAFVKLDHVLGSKEFEILDETTKEYLQQPTIPTYEWITNALSLDATKRVENPLLAGFVILSNPISRGSVTLQSANPADAPACDLAFMKHPFDQYTIIQGFRDFFRFLASPAMAEYIVSMRSFGKDLSPDWSDKDIIAYIKDNLLSACHISGTMKMGTAGDASAAVDSSCRILGLQGIRVADMSIVPTIPSGHVQAAAYVIGQSVTEILIGEYELDKA</sequence>
<feature type="domain" description="Glucose-methanol-choline oxidoreductase N-terminal" evidence="4">
    <location>
        <begin position="258"/>
        <end position="272"/>
    </location>
</feature>
<dbReference type="Gene3D" id="3.50.50.60">
    <property type="entry name" value="FAD/NAD(P)-binding domain"/>
    <property type="match status" value="1"/>
</dbReference>
<dbReference type="PANTHER" id="PTHR11552:SF134">
    <property type="entry name" value="GLUCOSE-METHANOL-CHOLINE OXIDOREDUCTASE N-TERMINAL DOMAIN-CONTAINING PROTEIN"/>
    <property type="match status" value="1"/>
</dbReference>
<evidence type="ECO:0000256" key="2">
    <source>
        <dbReference type="PIRSR" id="PIRSR000137-1"/>
    </source>
</evidence>
<keyword evidence="6" id="KW-1185">Reference proteome</keyword>
<dbReference type="EMBL" id="BAUL01000244">
    <property type="protein sequence ID" value="GAD98413.1"/>
    <property type="molecule type" value="Genomic_DNA"/>
</dbReference>
<dbReference type="InterPro" id="IPR000172">
    <property type="entry name" value="GMC_OxRdtase_N"/>
</dbReference>
<dbReference type="OrthoDB" id="269227at2759"/>
<evidence type="ECO:0000313" key="5">
    <source>
        <dbReference type="EMBL" id="GAD98413.1"/>
    </source>
</evidence>
<dbReference type="InParanoid" id="V5G210"/>
<organism evidence="5 6">
    <name type="scientific">Byssochlamys spectabilis (strain No. 5 / NBRC 109023)</name>
    <name type="common">Paecilomyces variotii</name>
    <dbReference type="NCBI Taxonomy" id="1356009"/>
    <lineage>
        <taxon>Eukaryota</taxon>
        <taxon>Fungi</taxon>
        <taxon>Dikarya</taxon>
        <taxon>Ascomycota</taxon>
        <taxon>Pezizomycotina</taxon>
        <taxon>Eurotiomycetes</taxon>
        <taxon>Eurotiomycetidae</taxon>
        <taxon>Eurotiales</taxon>
        <taxon>Thermoascaceae</taxon>
        <taxon>Paecilomyces</taxon>
    </lineage>
</organism>
<dbReference type="InterPro" id="IPR012132">
    <property type="entry name" value="GMC_OxRdtase"/>
</dbReference>
<dbReference type="SUPFAM" id="SSF54373">
    <property type="entry name" value="FAD-linked reductases, C-terminal domain"/>
    <property type="match status" value="1"/>
</dbReference>
<dbReference type="HOGENOM" id="CLU_002865_6_3_1"/>
<comment type="cofactor">
    <cofactor evidence="3">
        <name>FAD</name>
        <dbReference type="ChEBI" id="CHEBI:57692"/>
    </cofactor>
</comment>
<keyword evidence="3" id="KW-0285">Flavoprotein</keyword>
<dbReference type="eggNOG" id="KOG1238">
    <property type="taxonomic scope" value="Eukaryota"/>
</dbReference>
<dbReference type="InterPro" id="IPR036188">
    <property type="entry name" value="FAD/NAD-bd_sf"/>
</dbReference>
<dbReference type="GO" id="GO:0016614">
    <property type="term" value="F:oxidoreductase activity, acting on CH-OH group of donors"/>
    <property type="evidence" value="ECO:0007669"/>
    <property type="project" value="InterPro"/>
</dbReference>
<name>V5G210_BYSSN</name>
<dbReference type="Pfam" id="PF00732">
    <property type="entry name" value="GMC_oxred_N"/>
    <property type="match status" value="1"/>
</dbReference>
<dbReference type="Gene3D" id="3.30.560.10">
    <property type="entry name" value="Glucose Oxidase, domain 3"/>
    <property type="match status" value="1"/>
</dbReference>
<evidence type="ECO:0000256" key="3">
    <source>
        <dbReference type="PIRSR" id="PIRSR000137-2"/>
    </source>
</evidence>
<evidence type="ECO:0000313" key="6">
    <source>
        <dbReference type="Proteomes" id="UP000018001"/>
    </source>
</evidence>
<reference evidence="6" key="1">
    <citation type="journal article" date="2014" name="Genome Announc.">
        <title>Draft genome sequence of the formaldehyde-resistant fungus Byssochlamys spectabilis No. 5 (anamorph Paecilomyces variotii No. 5) (NBRC109023).</title>
        <authorList>
            <person name="Oka T."/>
            <person name="Ekino K."/>
            <person name="Fukuda K."/>
            <person name="Nomura Y."/>
        </authorList>
    </citation>
    <scope>NUCLEOTIDE SEQUENCE [LARGE SCALE GENOMIC DNA]</scope>
    <source>
        <strain evidence="6">No. 5 / NBRC 109023</strain>
    </source>
</reference>
<accession>V5G210</accession>
<evidence type="ECO:0000259" key="4">
    <source>
        <dbReference type="PROSITE" id="PS00624"/>
    </source>
</evidence>
<dbReference type="Pfam" id="PF05199">
    <property type="entry name" value="GMC_oxred_C"/>
    <property type="match status" value="1"/>
</dbReference>
<dbReference type="GO" id="GO:0050660">
    <property type="term" value="F:flavin adenine dinucleotide binding"/>
    <property type="evidence" value="ECO:0007669"/>
    <property type="project" value="InterPro"/>
</dbReference>
<dbReference type="InterPro" id="IPR007867">
    <property type="entry name" value="GMC_OxRtase_C"/>
</dbReference>
<dbReference type="AlphaFoldDB" id="V5G210"/>
<comment type="caution">
    <text evidence="5">The sequence shown here is derived from an EMBL/GenBank/DDBJ whole genome shotgun (WGS) entry which is preliminary data.</text>
</comment>
<dbReference type="Proteomes" id="UP000018001">
    <property type="component" value="Unassembled WGS sequence"/>
</dbReference>
<feature type="binding site" evidence="3">
    <location>
        <position position="227"/>
    </location>
    <ligand>
        <name>FAD</name>
        <dbReference type="ChEBI" id="CHEBI:57692"/>
    </ligand>
</feature>
<dbReference type="PROSITE" id="PS00624">
    <property type="entry name" value="GMC_OXRED_2"/>
    <property type="match status" value="1"/>
</dbReference>
<dbReference type="PIRSF" id="PIRSF000137">
    <property type="entry name" value="Alcohol_oxidase"/>
    <property type="match status" value="1"/>
</dbReference>
<keyword evidence="3" id="KW-0274">FAD</keyword>
<comment type="similarity">
    <text evidence="1">Belongs to the GMC oxidoreductase family.</text>
</comment>
<protein>
    <submittedName>
        <fullName evidence="5">Glucose-methanol-choline (Gmc) oxidoreductase</fullName>
    </submittedName>
</protein>
<feature type="active site" description="Proton acceptor" evidence="2">
    <location>
        <position position="539"/>
    </location>
</feature>